<comment type="caution">
    <text evidence="2">The sequence shown here is derived from an EMBL/GenBank/DDBJ whole genome shotgun (WGS) entry which is preliminary data.</text>
</comment>
<keyword evidence="3" id="KW-1185">Reference proteome</keyword>
<evidence type="ECO:0000313" key="3">
    <source>
        <dbReference type="Proteomes" id="UP000198841"/>
    </source>
</evidence>
<sequence length="119" mass="13144">MKLLQLSAALIAAGVLAGCAPKGPEPIYYWGDYQQQIYSYYKKDSDPQKQIEALNLDIEKAKSVNKPVAPGLHAQLGLLYAKTGDTDKAFGQFATEKQLFPESAPYMDFLMKKKQGVAQ</sequence>
<evidence type="ECO:0000256" key="1">
    <source>
        <dbReference type="SAM" id="SignalP"/>
    </source>
</evidence>
<name>A0A1I4AL83_9GAMM</name>
<accession>A0A1I4AL83</accession>
<proteinExistence type="predicted"/>
<dbReference type="EMBL" id="FOSD01000008">
    <property type="protein sequence ID" value="SFK57114.1"/>
    <property type="molecule type" value="Genomic_DNA"/>
</dbReference>
<dbReference type="Proteomes" id="UP000198841">
    <property type="component" value="Unassembled WGS sequence"/>
</dbReference>
<feature type="signal peptide" evidence="1">
    <location>
        <begin position="1"/>
        <end position="17"/>
    </location>
</feature>
<dbReference type="InterPro" id="IPR014508">
    <property type="entry name" value="UCP020555_TPR-like"/>
</dbReference>
<evidence type="ECO:0008006" key="4">
    <source>
        <dbReference type="Google" id="ProtNLM"/>
    </source>
</evidence>
<organism evidence="2 3">
    <name type="scientific">Candidatus Pantoea symbiotica</name>
    <dbReference type="NCBI Taxonomy" id="1884370"/>
    <lineage>
        <taxon>Bacteria</taxon>
        <taxon>Pseudomonadati</taxon>
        <taxon>Pseudomonadota</taxon>
        <taxon>Gammaproteobacteria</taxon>
        <taxon>Enterobacterales</taxon>
        <taxon>Erwiniaceae</taxon>
        <taxon>Pantoea</taxon>
    </lineage>
</organism>
<keyword evidence="1" id="KW-0732">Signal</keyword>
<feature type="chain" id="PRO_5045429747" description="DUF4810 domain-containing protein" evidence="1">
    <location>
        <begin position="18"/>
        <end position="119"/>
    </location>
</feature>
<evidence type="ECO:0000313" key="2">
    <source>
        <dbReference type="EMBL" id="SFK57114.1"/>
    </source>
</evidence>
<protein>
    <recommendedName>
        <fullName evidence="4">DUF4810 domain-containing protein</fullName>
    </recommendedName>
</protein>
<gene>
    <name evidence="2" type="ORF">SAMN05518863_10849</name>
</gene>
<dbReference type="Pfam" id="PF16068">
    <property type="entry name" value="DUF4810"/>
    <property type="match status" value="1"/>
</dbReference>
<reference evidence="2 3" key="1">
    <citation type="submission" date="2016-10" db="EMBL/GenBank/DDBJ databases">
        <authorList>
            <person name="Varghese N."/>
            <person name="Submissions S."/>
        </authorList>
    </citation>
    <scope>NUCLEOTIDE SEQUENCE [LARGE SCALE GENOMIC DNA]</scope>
    <source>
        <strain evidence="2 3">YR512</strain>
    </source>
</reference>
<dbReference type="PIRSF" id="PIRSF020555">
    <property type="entry name" value="UCP020555"/>
    <property type="match status" value="1"/>
</dbReference>
<dbReference type="PROSITE" id="PS51257">
    <property type="entry name" value="PROKAR_LIPOPROTEIN"/>
    <property type="match status" value="1"/>
</dbReference>
<dbReference type="RefSeq" id="WP_008106083.1">
    <property type="nucleotide sequence ID" value="NZ_FOSD01000008.1"/>
</dbReference>